<dbReference type="InterPro" id="IPR050340">
    <property type="entry name" value="Cytosolic_Fe-S_CAF"/>
</dbReference>
<dbReference type="GO" id="GO:0051539">
    <property type="term" value="F:4 iron, 4 sulfur cluster binding"/>
    <property type="evidence" value="ECO:0007669"/>
    <property type="project" value="UniProtKB-KW"/>
</dbReference>
<dbReference type="eggNOG" id="COG2000">
    <property type="taxonomic scope" value="Bacteria"/>
</dbReference>
<dbReference type="Pfam" id="PF13237">
    <property type="entry name" value="Fer4_10"/>
    <property type="match status" value="1"/>
</dbReference>
<keyword evidence="2" id="KW-0479">Metal-binding</keyword>
<name>G8LZQ7_ACECE</name>
<reference evidence="8" key="1">
    <citation type="submission" date="2011-12" db="EMBL/GenBank/DDBJ databases">
        <title>Complete sequence of Clostridium clariflavum DSM 19732.</title>
        <authorList>
            <consortium name="US DOE Joint Genome Institute"/>
            <person name="Lucas S."/>
            <person name="Han J."/>
            <person name="Lapidus A."/>
            <person name="Cheng J.-F."/>
            <person name="Goodwin L."/>
            <person name="Pitluck S."/>
            <person name="Peters L."/>
            <person name="Teshima H."/>
            <person name="Detter J.C."/>
            <person name="Han C."/>
            <person name="Tapia R."/>
            <person name="Land M."/>
            <person name="Hauser L."/>
            <person name="Kyrpides N."/>
            <person name="Ivanova N."/>
            <person name="Pagani I."/>
            <person name="Kitzmiller T."/>
            <person name="Lynd L."/>
            <person name="Izquierdo J."/>
            <person name="Woyke T."/>
        </authorList>
    </citation>
    <scope>NUCLEOTIDE SEQUENCE [LARGE SCALE GENOMIC DNA]</scope>
    <source>
        <strain evidence="8">DSM 19732 / NBRC 101661 / EBR45</strain>
    </source>
</reference>
<dbReference type="Proteomes" id="UP000005435">
    <property type="component" value="Chromosome"/>
</dbReference>
<dbReference type="PROSITE" id="PS51379">
    <property type="entry name" value="4FE4S_FER_2"/>
    <property type="match status" value="2"/>
</dbReference>
<dbReference type="STRING" id="720554.Clocl_1306"/>
<reference evidence="7 8" key="2">
    <citation type="journal article" date="2012" name="Stand. Genomic Sci.">
        <title>Complete Genome Sequence of Clostridium clariflavum DSM 19732.</title>
        <authorList>
            <person name="Izquierdo J.A."/>
            <person name="Goodwin L."/>
            <person name="Davenport K.W."/>
            <person name="Teshima H."/>
            <person name="Bruce D."/>
            <person name="Detter C."/>
            <person name="Tapia R."/>
            <person name="Han S."/>
            <person name="Land M."/>
            <person name="Hauser L."/>
            <person name="Jeffries C.D."/>
            <person name="Han J."/>
            <person name="Pitluck S."/>
            <person name="Nolan M."/>
            <person name="Chen A."/>
            <person name="Huntemann M."/>
            <person name="Mavromatis K."/>
            <person name="Mikhailova N."/>
            <person name="Liolios K."/>
            <person name="Woyke T."/>
            <person name="Lynd L.R."/>
        </authorList>
    </citation>
    <scope>NUCLEOTIDE SEQUENCE [LARGE SCALE GENOMIC DNA]</scope>
    <source>
        <strain evidence="8">DSM 19732 / NBRC 101661 / EBR45</strain>
    </source>
</reference>
<feature type="domain" description="4Fe-4S ferredoxin-type" evidence="5">
    <location>
        <begin position="36"/>
        <end position="64"/>
    </location>
</feature>
<dbReference type="InterPro" id="IPR009016">
    <property type="entry name" value="Fe_hydrogenase"/>
</dbReference>
<dbReference type="InterPro" id="IPR007202">
    <property type="entry name" value="4Fe-4S_dom"/>
</dbReference>
<organism evidence="7 8">
    <name type="scientific">Acetivibrio clariflavus (strain DSM 19732 / NBRC 101661 / EBR45)</name>
    <name type="common">Clostridium clariflavum</name>
    <dbReference type="NCBI Taxonomy" id="720554"/>
    <lineage>
        <taxon>Bacteria</taxon>
        <taxon>Bacillati</taxon>
        <taxon>Bacillota</taxon>
        <taxon>Clostridia</taxon>
        <taxon>Eubacteriales</taxon>
        <taxon>Oscillospiraceae</taxon>
        <taxon>Acetivibrio</taxon>
    </lineage>
</organism>
<evidence type="ECO:0000259" key="6">
    <source>
        <dbReference type="PROSITE" id="PS51656"/>
    </source>
</evidence>
<dbReference type="SUPFAM" id="SSF53920">
    <property type="entry name" value="Fe-only hydrogenase"/>
    <property type="match status" value="1"/>
</dbReference>
<dbReference type="Gene3D" id="1.10.15.40">
    <property type="entry name" value="Electron transport complex subunit B, putative Fe-S cluster"/>
    <property type="match status" value="1"/>
</dbReference>
<dbReference type="PANTHER" id="PTHR11615">
    <property type="entry name" value="NITRATE, FORMATE, IRON DEHYDROGENASE"/>
    <property type="match status" value="1"/>
</dbReference>
<keyword evidence="3" id="KW-0408">Iron</keyword>
<dbReference type="HOGENOM" id="CLU_036585_0_0_9"/>
<keyword evidence="1" id="KW-0004">4Fe-4S</keyword>
<sequence>MKGYFHSVTLDEEKCKGCTNCIKRCPTEAIRVRKGKARIIAERCIDCGECIRVCPYRAKKAITDPFENIYNFKFKVAIPAPTLYGQFKYMKSINHLLNAFKLIGFDHVYEVARAAEIISSATKELMKKNDLPKPLISSACPAVVRLIQVRFPNLIDNILKLESPMELAAKIVKDEIEKNKNIPREDIGVFFITPCAAKVTSIKAPYESEKSCVDGAISIKDIYLKLFNGLGEVKQEENLVMAGFTGIRWANSGGESLALGTENFLAVDGIHNVISILEELENDKLEDVDFIETLACQGGCLGGPLTVENLYVAKTRIKKFIDMAKKNVVQENPDNIYDYDLLWKRNVEYKPILKLDEDFEIAMKKLEALQSISEELPGLDCGACGAPNCRALAEDIVRGNANETDCIFKLREKVRDLTVQMMEIESVMPPVMDKSDTNKKEKND</sequence>
<accession>G8LZQ7</accession>
<dbReference type="OrthoDB" id="9798098at2"/>
<dbReference type="PROSITE" id="PS00198">
    <property type="entry name" value="4FE4S_FER_1"/>
    <property type="match status" value="2"/>
</dbReference>
<protein>
    <submittedName>
        <fullName evidence="7">Iron only hydrogenase large subunit</fullName>
    </submittedName>
</protein>
<keyword evidence="8" id="KW-1185">Reference proteome</keyword>
<dbReference type="Pfam" id="PF04060">
    <property type="entry name" value="FeS"/>
    <property type="match status" value="1"/>
</dbReference>
<dbReference type="AlphaFoldDB" id="G8LZQ7"/>
<dbReference type="eggNOG" id="COG4624">
    <property type="taxonomic scope" value="Bacteria"/>
</dbReference>
<evidence type="ECO:0000259" key="5">
    <source>
        <dbReference type="PROSITE" id="PS51379"/>
    </source>
</evidence>
<keyword evidence="4" id="KW-0411">Iron-sulfur</keyword>
<dbReference type="RefSeq" id="WP_014254572.1">
    <property type="nucleotide sequence ID" value="NC_016627.1"/>
</dbReference>
<gene>
    <name evidence="7" type="ordered locus">Clocl_1306</name>
</gene>
<dbReference type="Pfam" id="PF02906">
    <property type="entry name" value="Fe_hyd_lg_C"/>
    <property type="match status" value="2"/>
</dbReference>
<dbReference type="InterPro" id="IPR017896">
    <property type="entry name" value="4Fe4S_Fe-S-bd"/>
</dbReference>
<dbReference type="PROSITE" id="PS51656">
    <property type="entry name" value="4FE4S"/>
    <property type="match status" value="1"/>
</dbReference>
<feature type="domain" description="4Fe-4S" evidence="6">
    <location>
        <begin position="364"/>
        <end position="423"/>
    </location>
</feature>
<dbReference type="InterPro" id="IPR004108">
    <property type="entry name" value="Fe_hydrogenase_lsu_C"/>
</dbReference>
<evidence type="ECO:0000256" key="3">
    <source>
        <dbReference type="ARBA" id="ARBA00023004"/>
    </source>
</evidence>
<dbReference type="Gene3D" id="3.40.950.10">
    <property type="entry name" value="Fe-only Hydrogenase (Larger Subunit), Chain L, domain 3"/>
    <property type="match status" value="1"/>
</dbReference>
<feature type="domain" description="4Fe-4S ferredoxin-type" evidence="5">
    <location>
        <begin position="6"/>
        <end position="35"/>
    </location>
</feature>
<evidence type="ECO:0000256" key="2">
    <source>
        <dbReference type="ARBA" id="ARBA00022723"/>
    </source>
</evidence>
<evidence type="ECO:0000313" key="8">
    <source>
        <dbReference type="Proteomes" id="UP000005435"/>
    </source>
</evidence>
<dbReference type="GO" id="GO:0046872">
    <property type="term" value="F:metal ion binding"/>
    <property type="evidence" value="ECO:0007669"/>
    <property type="project" value="UniProtKB-KW"/>
</dbReference>
<dbReference type="eggNOG" id="COG2221">
    <property type="taxonomic scope" value="Bacteria"/>
</dbReference>
<evidence type="ECO:0000256" key="1">
    <source>
        <dbReference type="ARBA" id="ARBA00022485"/>
    </source>
</evidence>
<dbReference type="EMBL" id="CP003065">
    <property type="protein sequence ID" value="AEV67958.1"/>
    <property type="molecule type" value="Genomic_DNA"/>
</dbReference>
<proteinExistence type="predicted"/>
<dbReference type="SUPFAM" id="SSF54862">
    <property type="entry name" value="4Fe-4S ferredoxins"/>
    <property type="match status" value="1"/>
</dbReference>
<evidence type="ECO:0000256" key="4">
    <source>
        <dbReference type="ARBA" id="ARBA00023014"/>
    </source>
</evidence>
<dbReference type="Gene3D" id="3.30.70.20">
    <property type="match status" value="1"/>
</dbReference>
<dbReference type="InterPro" id="IPR017900">
    <property type="entry name" value="4Fe4S_Fe_S_CS"/>
</dbReference>
<dbReference type="KEGG" id="ccl:Clocl_1306"/>
<evidence type="ECO:0000313" key="7">
    <source>
        <dbReference type="EMBL" id="AEV67958.1"/>
    </source>
</evidence>